<gene>
    <name evidence="1" type="ORF">TRV_07019</name>
</gene>
<dbReference type="RefSeq" id="XP_003019006.1">
    <property type="nucleotide sequence ID" value="XM_003018960.1"/>
</dbReference>
<evidence type="ECO:0000313" key="1">
    <source>
        <dbReference type="EMBL" id="EFE38361.1"/>
    </source>
</evidence>
<proteinExistence type="predicted"/>
<keyword evidence="2" id="KW-1185">Reference proteome</keyword>
<sequence>MVAAHLSTVEQRCTHLFSMKYLPCTEPSHCSTDRRWLIVVLPRTWLGSEEEKKGKKQQSSSFFGRFLRAKVGFLLLSPAMSSTTDQQIKMNRYSNYEVISPAIKE</sequence>
<accession>D4DIK9</accession>
<evidence type="ECO:0000313" key="2">
    <source>
        <dbReference type="Proteomes" id="UP000008383"/>
    </source>
</evidence>
<dbReference type="KEGG" id="tve:TRV_07019"/>
<protein>
    <submittedName>
        <fullName evidence="1">Uncharacterized protein</fullName>
    </submittedName>
</protein>
<dbReference type="HOGENOM" id="CLU_2238578_0_0_1"/>
<comment type="caution">
    <text evidence="1">The sequence shown here is derived from an EMBL/GenBank/DDBJ whole genome shotgun (WGS) entry which is preliminary data.</text>
</comment>
<dbReference type="GeneID" id="9582330"/>
<dbReference type="AlphaFoldDB" id="D4DIK9"/>
<organism evidence="1 2">
    <name type="scientific">Trichophyton verrucosum (strain HKI 0517)</name>
    <dbReference type="NCBI Taxonomy" id="663202"/>
    <lineage>
        <taxon>Eukaryota</taxon>
        <taxon>Fungi</taxon>
        <taxon>Dikarya</taxon>
        <taxon>Ascomycota</taxon>
        <taxon>Pezizomycotina</taxon>
        <taxon>Eurotiomycetes</taxon>
        <taxon>Eurotiomycetidae</taxon>
        <taxon>Onygenales</taxon>
        <taxon>Arthrodermataceae</taxon>
        <taxon>Trichophyton</taxon>
    </lineage>
</organism>
<dbReference type="Proteomes" id="UP000008383">
    <property type="component" value="Unassembled WGS sequence"/>
</dbReference>
<dbReference type="EMBL" id="ACYE01000406">
    <property type="protein sequence ID" value="EFE38361.1"/>
    <property type="molecule type" value="Genomic_DNA"/>
</dbReference>
<reference evidence="2" key="1">
    <citation type="journal article" date="2011" name="Genome Biol.">
        <title>Comparative and functional genomics provide insights into the pathogenicity of dermatophytic fungi.</title>
        <authorList>
            <person name="Burmester A."/>
            <person name="Shelest E."/>
            <person name="Gloeckner G."/>
            <person name="Heddergott C."/>
            <person name="Schindler S."/>
            <person name="Staib P."/>
            <person name="Heidel A."/>
            <person name="Felder M."/>
            <person name="Petzold A."/>
            <person name="Szafranski K."/>
            <person name="Feuermann M."/>
            <person name="Pedruzzi I."/>
            <person name="Priebe S."/>
            <person name="Groth M."/>
            <person name="Winkler R."/>
            <person name="Li W."/>
            <person name="Kniemeyer O."/>
            <person name="Schroeckh V."/>
            <person name="Hertweck C."/>
            <person name="Hube B."/>
            <person name="White T.C."/>
            <person name="Platzer M."/>
            <person name="Guthke R."/>
            <person name="Heitman J."/>
            <person name="Woestemeyer J."/>
            <person name="Zipfel P.F."/>
            <person name="Monod M."/>
            <person name="Brakhage A.A."/>
        </authorList>
    </citation>
    <scope>NUCLEOTIDE SEQUENCE [LARGE SCALE GENOMIC DNA]</scope>
    <source>
        <strain evidence="2">HKI 0517</strain>
    </source>
</reference>
<name>D4DIK9_TRIVH</name>